<comment type="similarity">
    <text evidence="6">Belongs to the peptidase M48 family.</text>
</comment>
<accession>A0A239L7U6</accession>
<keyword evidence="10" id="KW-1185">Reference proteome</keyword>
<dbReference type="OrthoDB" id="9810445at2"/>
<keyword evidence="3 6" id="KW-0378">Hydrolase</keyword>
<evidence type="ECO:0000256" key="3">
    <source>
        <dbReference type="ARBA" id="ARBA00022801"/>
    </source>
</evidence>
<feature type="region of interest" description="Disordered" evidence="7">
    <location>
        <begin position="244"/>
        <end position="265"/>
    </location>
</feature>
<dbReference type="PANTHER" id="PTHR22726:SF1">
    <property type="entry name" value="METALLOENDOPEPTIDASE OMA1, MITOCHONDRIAL"/>
    <property type="match status" value="1"/>
</dbReference>
<comment type="cofactor">
    <cofactor evidence="6">
        <name>Zn(2+)</name>
        <dbReference type="ChEBI" id="CHEBI:29105"/>
    </cofactor>
    <text evidence="6">Binds 1 zinc ion per subunit.</text>
</comment>
<dbReference type="InterPro" id="IPR001915">
    <property type="entry name" value="Peptidase_M48"/>
</dbReference>
<proteinExistence type="inferred from homology"/>
<feature type="compositionally biased region" description="Polar residues" evidence="7">
    <location>
        <begin position="248"/>
        <end position="265"/>
    </location>
</feature>
<keyword evidence="4 6" id="KW-0862">Zinc</keyword>
<dbReference type="InterPro" id="IPR051156">
    <property type="entry name" value="Mito/Outer_Membr_Metalloprot"/>
</dbReference>
<dbReference type="GO" id="GO:0051603">
    <property type="term" value="P:proteolysis involved in protein catabolic process"/>
    <property type="evidence" value="ECO:0007669"/>
    <property type="project" value="TreeGrafter"/>
</dbReference>
<evidence type="ECO:0000256" key="6">
    <source>
        <dbReference type="RuleBase" id="RU003983"/>
    </source>
</evidence>
<evidence type="ECO:0000259" key="8">
    <source>
        <dbReference type="Pfam" id="PF01435"/>
    </source>
</evidence>
<dbReference type="GO" id="GO:0004222">
    <property type="term" value="F:metalloendopeptidase activity"/>
    <property type="evidence" value="ECO:0007669"/>
    <property type="project" value="InterPro"/>
</dbReference>
<reference evidence="9 10" key="1">
    <citation type="submission" date="2017-06" db="EMBL/GenBank/DDBJ databases">
        <authorList>
            <person name="Kim H.J."/>
            <person name="Triplett B.A."/>
        </authorList>
    </citation>
    <scope>NUCLEOTIDE SEQUENCE [LARGE SCALE GENOMIC DNA]</scope>
    <source>
        <strain evidence="9 10">DSM 19307</strain>
    </source>
</reference>
<keyword evidence="1 6" id="KW-0645">Protease</keyword>
<keyword evidence="2" id="KW-0479">Metal-binding</keyword>
<dbReference type="Proteomes" id="UP000198393">
    <property type="component" value="Unassembled WGS sequence"/>
</dbReference>
<feature type="domain" description="Peptidase M48" evidence="8">
    <location>
        <begin position="63"/>
        <end position="238"/>
    </location>
</feature>
<protein>
    <submittedName>
        <fullName evidence="9">Peptidase family M48</fullName>
    </submittedName>
</protein>
<dbReference type="PROSITE" id="PS51257">
    <property type="entry name" value="PROKAR_LIPOPROTEIN"/>
    <property type="match status" value="1"/>
</dbReference>
<keyword evidence="5 6" id="KW-0482">Metalloprotease</keyword>
<dbReference type="GO" id="GO:0046872">
    <property type="term" value="F:metal ion binding"/>
    <property type="evidence" value="ECO:0007669"/>
    <property type="project" value="UniProtKB-KW"/>
</dbReference>
<evidence type="ECO:0000256" key="7">
    <source>
        <dbReference type="SAM" id="MobiDB-lite"/>
    </source>
</evidence>
<evidence type="ECO:0000256" key="5">
    <source>
        <dbReference type="ARBA" id="ARBA00023049"/>
    </source>
</evidence>
<evidence type="ECO:0000256" key="1">
    <source>
        <dbReference type="ARBA" id="ARBA00022670"/>
    </source>
</evidence>
<organism evidence="9 10">
    <name type="scientific">Ekhidna lutea</name>
    <dbReference type="NCBI Taxonomy" id="447679"/>
    <lineage>
        <taxon>Bacteria</taxon>
        <taxon>Pseudomonadati</taxon>
        <taxon>Bacteroidota</taxon>
        <taxon>Cytophagia</taxon>
        <taxon>Cytophagales</taxon>
        <taxon>Reichenbachiellaceae</taxon>
        <taxon>Ekhidna</taxon>
    </lineage>
</organism>
<dbReference type="RefSeq" id="WP_089357729.1">
    <property type="nucleotide sequence ID" value="NZ_FZPD01000005.1"/>
</dbReference>
<evidence type="ECO:0000313" key="9">
    <source>
        <dbReference type="EMBL" id="SNT26531.1"/>
    </source>
</evidence>
<dbReference type="GO" id="GO:0016020">
    <property type="term" value="C:membrane"/>
    <property type="evidence" value="ECO:0007669"/>
    <property type="project" value="TreeGrafter"/>
</dbReference>
<evidence type="ECO:0000256" key="2">
    <source>
        <dbReference type="ARBA" id="ARBA00022723"/>
    </source>
</evidence>
<dbReference type="Pfam" id="PF01435">
    <property type="entry name" value="Peptidase_M48"/>
    <property type="match status" value="1"/>
</dbReference>
<dbReference type="PANTHER" id="PTHR22726">
    <property type="entry name" value="METALLOENDOPEPTIDASE OMA1"/>
    <property type="match status" value="1"/>
</dbReference>
<gene>
    <name evidence="9" type="ORF">SAMN05421640_3040</name>
</gene>
<evidence type="ECO:0000313" key="10">
    <source>
        <dbReference type="Proteomes" id="UP000198393"/>
    </source>
</evidence>
<dbReference type="EMBL" id="FZPD01000005">
    <property type="protein sequence ID" value="SNT26531.1"/>
    <property type="molecule type" value="Genomic_DNA"/>
</dbReference>
<sequence length="265" mass="29149">MKPAVTIAIALFICFTTSCSKTEALVDFTVEDEMLLGEKLAEALINDESYTIIPSEGNPIPYGYVESRLSEILASDSLVNADFSWTITLLENDSRTAFVLPGGYIYVNSGMIFYLENEDQFAGMIAHLVAHADKSHITERLFFEYGVNGLKNIANGSDEEMLLSILDDLDTHDQFLTYNRAHEIEADFHSVGLLSGSDQSCISAALFFNRTLNVQPERQAAFLGAHNGAETRVEDIEAVAGERGCDTTVDSGSSSRYQSFRNSLP</sequence>
<name>A0A239L7U6_EKHLU</name>
<dbReference type="AlphaFoldDB" id="A0A239L7U6"/>
<evidence type="ECO:0000256" key="4">
    <source>
        <dbReference type="ARBA" id="ARBA00022833"/>
    </source>
</evidence>
<dbReference type="Gene3D" id="3.30.2010.10">
    <property type="entry name" value="Metalloproteases ('zincins'), catalytic domain"/>
    <property type="match status" value="1"/>
</dbReference>